<dbReference type="Proteomes" id="UP000296469">
    <property type="component" value="Chromosome"/>
</dbReference>
<name>A0A4P7SLP8_9CELL</name>
<dbReference type="Gene3D" id="2.50.20.10">
    <property type="entry name" value="Lipoprotein localisation LolA/LolB/LppX"/>
    <property type="match status" value="1"/>
</dbReference>
<evidence type="ECO:0000256" key="2">
    <source>
        <dbReference type="SAM" id="SignalP"/>
    </source>
</evidence>
<keyword evidence="2" id="KW-0732">Signal</keyword>
<dbReference type="EMBL" id="CP039291">
    <property type="protein sequence ID" value="QCB94116.1"/>
    <property type="molecule type" value="Genomic_DNA"/>
</dbReference>
<gene>
    <name evidence="3" type="ORF">E5225_11655</name>
</gene>
<dbReference type="RefSeq" id="WP_135975307.1">
    <property type="nucleotide sequence ID" value="NZ_CP039291.1"/>
</dbReference>
<feature type="chain" id="PRO_5038610877" description="DUF2092 domain-containing protein" evidence="2">
    <location>
        <begin position="43"/>
        <end position="439"/>
    </location>
</feature>
<organism evidence="3 4">
    <name type="scientific">Cellulomonas shaoxiangyii</name>
    <dbReference type="NCBI Taxonomy" id="2566013"/>
    <lineage>
        <taxon>Bacteria</taxon>
        <taxon>Bacillati</taxon>
        <taxon>Actinomycetota</taxon>
        <taxon>Actinomycetes</taxon>
        <taxon>Micrococcales</taxon>
        <taxon>Cellulomonadaceae</taxon>
        <taxon>Cellulomonas</taxon>
    </lineage>
</organism>
<evidence type="ECO:0008006" key="5">
    <source>
        <dbReference type="Google" id="ProtNLM"/>
    </source>
</evidence>
<keyword evidence="4" id="KW-1185">Reference proteome</keyword>
<feature type="signal peptide" evidence="2">
    <location>
        <begin position="1"/>
        <end position="42"/>
    </location>
</feature>
<accession>A0A4P7SLP8</accession>
<dbReference type="OrthoDB" id="4822274at2"/>
<protein>
    <recommendedName>
        <fullName evidence="5">DUF2092 domain-containing protein</fullName>
    </recommendedName>
</protein>
<dbReference type="KEGG" id="celz:E5225_11655"/>
<dbReference type="InterPro" id="IPR029046">
    <property type="entry name" value="LolA/LolB/LppX"/>
</dbReference>
<dbReference type="InterPro" id="IPR052944">
    <property type="entry name" value="Sporulation_related"/>
</dbReference>
<evidence type="ECO:0000256" key="1">
    <source>
        <dbReference type="SAM" id="MobiDB-lite"/>
    </source>
</evidence>
<dbReference type="PANTHER" id="PTHR37507">
    <property type="entry name" value="SPORULATION PROTEIN YDCC"/>
    <property type="match status" value="1"/>
</dbReference>
<reference evidence="3 4" key="1">
    <citation type="submission" date="2019-04" db="EMBL/GenBank/DDBJ databases">
        <title>Isolation and identification of Cellulomonas shaoxiangyii sp. Nov. isolated from feces of the Tibetan antelopes (Pantholops hodgsonii) in the Qinghai-Tibet plateau of China.</title>
        <authorList>
            <person name="Tian Z."/>
        </authorList>
    </citation>
    <scope>NUCLEOTIDE SEQUENCE [LARGE SCALE GENOMIC DNA]</scope>
    <source>
        <strain evidence="3 4">Z28</strain>
    </source>
</reference>
<dbReference type="SUPFAM" id="SSF89392">
    <property type="entry name" value="Prokaryotic lipoproteins and lipoprotein localization factors"/>
    <property type="match status" value="1"/>
</dbReference>
<dbReference type="PANTHER" id="PTHR37507:SF2">
    <property type="entry name" value="SPORULATION PROTEIN YDCC"/>
    <property type="match status" value="1"/>
</dbReference>
<sequence length="439" mass="44421">MDTSTPAPGPRDDADSPAPVRRHRARWAVPAVAAAAVAAAFAAPPLLATAGTAGLPEVTPDELLARVAAAEPQALSGTVVHTARLGLPDLSLVEVGGADPVALLGGSSTLRVWSDGGERSRVSLLGQASEYSVVADGPEAWTYSSADDEVVHYALSDADRTRLEAAAEQHAAAPPVAGDLPTPEELGRAALERAEQHATVGVDAATTVAGRDAYQVVLTPRGDATLLGRVVVAVDAETWTPLRVQVWSSDDAATPALELGFTDVTFAAPSDAVLAFSPPPGASVRDVVVPLPEQPAPAGVAGADDAQALADALEDPAATPPLPEGVTVTGDGWDAVVQVAGVDVAGLLAADPAALAEMSMPDKSIGSSEGAQELFDQFVPAEGEGPVPDLDQQALYDQLTTPVAGGRLLESSLLSVLVLDDGRVLAGAVPAQTLLDLAG</sequence>
<dbReference type="AlphaFoldDB" id="A0A4P7SLP8"/>
<proteinExistence type="predicted"/>
<feature type="region of interest" description="Disordered" evidence="1">
    <location>
        <begin position="1"/>
        <end position="22"/>
    </location>
</feature>
<evidence type="ECO:0000313" key="3">
    <source>
        <dbReference type="EMBL" id="QCB94116.1"/>
    </source>
</evidence>
<evidence type="ECO:0000313" key="4">
    <source>
        <dbReference type="Proteomes" id="UP000296469"/>
    </source>
</evidence>